<evidence type="ECO:0000256" key="3">
    <source>
        <dbReference type="ARBA" id="ARBA00022448"/>
    </source>
</evidence>
<dbReference type="GO" id="GO:0005886">
    <property type="term" value="C:plasma membrane"/>
    <property type="evidence" value="ECO:0007669"/>
    <property type="project" value="UniProtKB-SubCell"/>
</dbReference>
<evidence type="ECO:0000313" key="9">
    <source>
        <dbReference type="EMBL" id="OKH92394.1"/>
    </source>
</evidence>
<feature type="transmembrane region" description="Helical" evidence="8">
    <location>
        <begin position="341"/>
        <end position="360"/>
    </location>
</feature>
<gene>
    <name evidence="9" type="ORF">AB852_25520</name>
</gene>
<evidence type="ECO:0000256" key="6">
    <source>
        <dbReference type="ARBA" id="ARBA00022989"/>
    </source>
</evidence>
<dbReference type="InterPro" id="IPR000522">
    <property type="entry name" value="ABC_transptr_permease_BtuC"/>
</dbReference>
<keyword evidence="6 8" id="KW-1133">Transmembrane helix</keyword>
<reference evidence="9 10" key="1">
    <citation type="submission" date="2015-06" db="EMBL/GenBank/DDBJ databases">
        <title>Cloning and characterization of the uncialamcin biosynthetic gene cluster.</title>
        <authorList>
            <person name="Yan X."/>
            <person name="Huang T."/>
            <person name="Ge H."/>
            <person name="Shen B."/>
        </authorList>
    </citation>
    <scope>NUCLEOTIDE SEQUENCE [LARGE SCALE GENOMIC DNA]</scope>
    <source>
        <strain evidence="9 10">DCA2648</strain>
    </source>
</reference>
<evidence type="ECO:0000256" key="1">
    <source>
        <dbReference type="ARBA" id="ARBA00004651"/>
    </source>
</evidence>
<dbReference type="GO" id="GO:0033214">
    <property type="term" value="P:siderophore-iron import into cell"/>
    <property type="evidence" value="ECO:0007669"/>
    <property type="project" value="TreeGrafter"/>
</dbReference>
<keyword evidence="10" id="KW-1185">Reference proteome</keyword>
<protein>
    <submittedName>
        <fullName evidence="9">Iron ABC transporter permease</fullName>
    </submittedName>
</protein>
<proteinExistence type="inferred from homology"/>
<feature type="transmembrane region" description="Helical" evidence="8">
    <location>
        <begin position="94"/>
        <end position="115"/>
    </location>
</feature>
<comment type="subcellular location">
    <subcellularLocation>
        <location evidence="1">Cell membrane</location>
        <topology evidence="1">Multi-pass membrane protein</topology>
    </subcellularLocation>
</comment>
<dbReference type="EMBL" id="LFBV01000007">
    <property type="protein sequence ID" value="OKH92394.1"/>
    <property type="molecule type" value="Genomic_DNA"/>
</dbReference>
<dbReference type="Proteomes" id="UP000186455">
    <property type="component" value="Unassembled WGS sequence"/>
</dbReference>
<feature type="transmembrane region" description="Helical" evidence="8">
    <location>
        <begin position="272"/>
        <end position="298"/>
    </location>
</feature>
<feature type="transmembrane region" description="Helical" evidence="8">
    <location>
        <begin position="179"/>
        <end position="202"/>
    </location>
</feature>
<accession>A0A1Q4V3L1</accession>
<dbReference type="Pfam" id="PF01032">
    <property type="entry name" value="FecCD"/>
    <property type="match status" value="1"/>
</dbReference>
<dbReference type="STRING" id="1048205.AB852_25520"/>
<keyword evidence="3" id="KW-0813">Transport</keyword>
<dbReference type="PANTHER" id="PTHR30472:SF24">
    <property type="entry name" value="FERRIC ENTEROBACTIN TRANSPORT SYSTEM PERMEASE PROTEIN FEPG"/>
    <property type="match status" value="1"/>
</dbReference>
<dbReference type="PANTHER" id="PTHR30472">
    <property type="entry name" value="FERRIC ENTEROBACTIN TRANSPORT SYSTEM PERMEASE PROTEIN"/>
    <property type="match status" value="1"/>
</dbReference>
<feature type="transmembrane region" description="Helical" evidence="8">
    <location>
        <begin position="42"/>
        <end position="61"/>
    </location>
</feature>
<evidence type="ECO:0000256" key="4">
    <source>
        <dbReference type="ARBA" id="ARBA00022475"/>
    </source>
</evidence>
<keyword evidence="7 8" id="KW-0472">Membrane</keyword>
<dbReference type="AlphaFoldDB" id="A0A1Q4V3L1"/>
<dbReference type="SUPFAM" id="SSF81345">
    <property type="entry name" value="ABC transporter involved in vitamin B12 uptake, BtuC"/>
    <property type="match status" value="1"/>
</dbReference>
<evidence type="ECO:0000313" key="10">
    <source>
        <dbReference type="Proteomes" id="UP000186455"/>
    </source>
</evidence>
<comment type="similarity">
    <text evidence="2">Belongs to the binding-protein-dependent transport system permease family. FecCD subfamily.</text>
</comment>
<comment type="caution">
    <text evidence="9">The sequence shown here is derived from an EMBL/GenBank/DDBJ whole genome shotgun (WGS) entry which is preliminary data.</text>
</comment>
<feature type="transmembrane region" description="Helical" evidence="8">
    <location>
        <begin position="223"/>
        <end position="246"/>
    </location>
</feature>
<evidence type="ECO:0000256" key="2">
    <source>
        <dbReference type="ARBA" id="ARBA00007935"/>
    </source>
</evidence>
<dbReference type="CDD" id="cd06550">
    <property type="entry name" value="TM_ABC_iron-siderophores_like"/>
    <property type="match status" value="1"/>
</dbReference>
<dbReference type="InterPro" id="IPR037294">
    <property type="entry name" value="ABC_BtuC-like"/>
</dbReference>
<name>A0A1Q4V3L1_9ACTN</name>
<organism evidence="9 10">
    <name type="scientific">Streptomyces uncialis</name>
    <dbReference type="NCBI Taxonomy" id="1048205"/>
    <lineage>
        <taxon>Bacteria</taxon>
        <taxon>Bacillati</taxon>
        <taxon>Actinomycetota</taxon>
        <taxon>Actinomycetes</taxon>
        <taxon>Kitasatosporales</taxon>
        <taxon>Streptomycetaceae</taxon>
        <taxon>Streptomyces</taxon>
    </lineage>
</organism>
<dbReference type="Gene3D" id="1.10.3470.10">
    <property type="entry name" value="ABC transporter involved in vitamin B12 uptake, BtuC"/>
    <property type="match status" value="1"/>
</dbReference>
<feature type="transmembrane region" description="Helical" evidence="8">
    <location>
        <begin position="310"/>
        <end position="335"/>
    </location>
</feature>
<evidence type="ECO:0000256" key="7">
    <source>
        <dbReference type="ARBA" id="ARBA00023136"/>
    </source>
</evidence>
<dbReference type="GO" id="GO:0022857">
    <property type="term" value="F:transmembrane transporter activity"/>
    <property type="evidence" value="ECO:0007669"/>
    <property type="project" value="InterPro"/>
</dbReference>
<sequence>MPDGPPGVGRRTEVRGADGVDFGYALRVVRVPWFSARMGVRTAAVTLVLFLVALASAVVSIRFGEYALTLGEVVAALTGSGTEFHRMIVVEWRLPVVVAAIVFGALLGIGGAIFQSLTRNPLGSPDVIGFDAGSYTAVVLSLLVFGNGDYWSLAGAAIGGGLATAFLVYVLAYRRGVQGFRLIVVGIGVSALLGSVNACLITRADLTDAMTVGFWGAGSLTRVSWNSMVPSLAVAAVIVLAAALLAPSLRRLELGDDAAVAHGTRVTAVRPALMVVGVATTALVTAAAGPIGFVALVAPQLARRLTRSPGVGVLPAAATGAALLAAAHFLAVLVAEFHRPVPVGLITVCLGGLYLIRLLIHESRRTYGVSG</sequence>
<evidence type="ECO:0000256" key="5">
    <source>
        <dbReference type="ARBA" id="ARBA00022692"/>
    </source>
</evidence>
<keyword evidence="5 8" id="KW-0812">Transmembrane</keyword>
<evidence type="ECO:0000256" key="8">
    <source>
        <dbReference type="SAM" id="Phobius"/>
    </source>
</evidence>
<keyword evidence="4" id="KW-1003">Cell membrane</keyword>
<feature type="transmembrane region" description="Helical" evidence="8">
    <location>
        <begin position="153"/>
        <end position="173"/>
    </location>
</feature>